<dbReference type="CDD" id="cd00303">
    <property type="entry name" value="retropepsin_like"/>
    <property type="match status" value="1"/>
</dbReference>
<sequence>MIGKLKVFHLDVYTLLDPCATLSLAMRFGVGLKILSNSFHFCTPMGGAIVAKRVYKNRSIFVSHRVTHVDHVELDMLDFDVILGMEWLHACYASIDCRN</sequence>
<dbReference type="AlphaFoldDB" id="A0AAN8T9L0"/>
<dbReference type="Gene3D" id="2.40.70.10">
    <property type="entry name" value="Acid Proteases"/>
    <property type="match status" value="1"/>
</dbReference>
<dbReference type="InterPro" id="IPR021109">
    <property type="entry name" value="Peptidase_aspartic_dom_sf"/>
</dbReference>
<organism evidence="1 2">
    <name type="scientific">Solanum bulbocastanum</name>
    <name type="common">Wild potato</name>
    <dbReference type="NCBI Taxonomy" id="147425"/>
    <lineage>
        <taxon>Eukaryota</taxon>
        <taxon>Viridiplantae</taxon>
        <taxon>Streptophyta</taxon>
        <taxon>Embryophyta</taxon>
        <taxon>Tracheophyta</taxon>
        <taxon>Spermatophyta</taxon>
        <taxon>Magnoliopsida</taxon>
        <taxon>eudicotyledons</taxon>
        <taxon>Gunneridae</taxon>
        <taxon>Pentapetalae</taxon>
        <taxon>asterids</taxon>
        <taxon>lamiids</taxon>
        <taxon>Solanales</taxon>
        <taxon>Solanaceae</taxon>
        <taxon>Solanoideae</taxon>
        <taxon>Solaneae</taxon>
        <taxon>Solanum</taxon>
    </lineage>
</organism>
<name>A0AAN8T9L0_SOLBU</name>
<keyword evidence="2" id="KW-1185">Reference proteome</keyword>
<reference evidence="1 2" key="1">
    <citation type="submission" date="2024-02" db="EMBL/GenBank/DDBJ databases">
        <title>de novo genome assembly of Solanum bulbocastanum strain 11H21.</title>
        <authorList>
            <person name="Hosaka A.J."/>
        </authorList>
    </citation>
    <scope>NUCLEOTIDE SEQUENCE [LARGE SCALE GENOMIC DNA]</scope>
    <source>
        <tissue evidence="1">Young leaves</tissue>
    </source>
</reference>
<comment type="caution">
    <text evidence="1">The sequence shown here is derived from an EMBL/GenBank/DDBJ whole genome shotgun (WGS) entry which is preliminary data.</text>
</comment>
<gene>
    <name evidence="1" type="ORF">RDI58_017898</name>
</gene>
<evidence type="ECO:0008006" key="3">
    <source>
        <dbReference type="Google" id="ProtNLM"/>
    </source>
</evidence>
<dbReference type="Pfam" id="PF08284">
    <property type="entry name" value="RVP_2"/>
    <property type="match status" value="1"/>
</dbReference>
<dbReference type="Proteomes" id="UP001371456">
    <property type="component" value="Unassembled WGS sequence"/>
</dbReference>
<protein>
    <recommendedName>
        <fullName evidence="3">Gag-pol polyprotein</fullName>
    </recommendedName>
</protein>
<proteinExistence type="predicted"/>
<evidence type="ECO:0000313" key="1">
    <source>
        <dbReference type="EMBL" id="KAK6784443.1"/>
    </source>
</evidence>
<accession>A0AAN8T9L0</accession>
<evidence type="ECO:0000313" key="2">
    <source>
        <dbReference type="Proteomes" id="UP001371456"/>
    </source>
</evidence>
<dbReference type="EMBL" id="JBANQN010000007">
    <property type="protein sequence ID" value="KAK6784443.1"/>
    <property type="molecule type" value="Genomic_DNA"/>
</dbReference>